<protein>
    <recommendedName>
        <fullName evidence="4">DUF2306 domain-containing protein</fullName>
    </recommendedName>
</protein>
<dbReference type="EMBL" id="AUXZ01000098">
    <property type="protein sequence ID" value="KZN47714.1"/>
    <property type="molecule type" value="Genomic_DNA"/>
</dbReference>
<evidence type="ECO:0000313" key="2">
    <source>
        <dbReference type="EMBL" id="KZN47714.1"/>
    </source>
</evidence>
<accession>A0A167CIV9</accession>
<reference evidence="2 3" key="1">
    <citation type="submission" date="2013-07" db="EMBL/GenBank/DDBJ databases">
        <title>Comparative Genomic and Metabolomic Analysis of Twelve Strains of Pseudoalteromonas luteoviolacea.</title>
        <authorList>
            <person name="Vynne N.G."/>
            <person name="Mansson M."/>
            <person name="Gram L."/>
        </authorList>
    </citation>
    <scope>NUCLEOTIDE SEQUENCE [LARGE SCALE GENOMIC DNA]</scope>
    <source>
        <strain evidence="2 3">H33</strain>
    </source>
</reference>
<feature type="transmembrane region" description="Helical" evidence="1">
    <location>
        <begin position="93"/>
        <end position="113"/>
    </location>
</feature>
<feature type="transmembrane region" description="Helical" evidence="1">
    <location>
        <begin position="12"/>
        <end position="38"/>
    </location>
</feature>
<dbReference type="InterPro" id="IPR018750">
    <property type="entry name" value="DUF2306_membrane"/>
</dbReference>
<keyword evidence="1" id="KW-0472">Membrane</keyword>
<feature type="transmembrane region" description="Helical" evidence="1">
    <location>
        <begin position="159"/>
        <end position="182"/>
    </location>
</feature>
<evidence type="ECO:0000256" key="1">
    <source>
        <dbReference type="SAM" id="Phobius"/>
    </source>
</evidence>
<dbReference type="OrthoDB" id="6313799at2"/>
<feature type="transmembrane region" description="Helical" evidence="1">
    <location>
        <begin position="54"/>
        <end position="73"/>
    </location>
</feature>
<sequence length="237" mass="25919">MTSNNQPVAFNWPVISGLLLIMAIPGIPAIIIIALVLLGQTDVLGMADVIHPQYLAAPAAILTHAMAGVTFFLTMPWQFSPRLRIRYPRWHKLAGRVAVIAGCTMALSGIWLHLVLSPNELGGRFISLVVMSIAIVGAFSVAVWQIVRGQVAGHKKWMMRAVAISLAAITPLFIGVIVHLVLGHWQETIAPLLTLYHDYDRLVAMLINLVVVEWLSKKPQKAGEPNRSAMSSPLCEK</sequence>
<gene>
    <name evidence="2" type="ORF">N476_23205</name>
</gene>
<dbReference type="RefSeq" id="WP_063363352.1">
    <property type="nucleotide sequence ID" value="NZ_AUXZ01000098.1"/>
</dbReference>
<keyword evidence="1" id="KW-1133">Transmembrane helix</keyword>
<evidence type="ECO:0008006" key="4">
    <source>
        <dbReference type="Google" id="ProtNLM"/>
    </source>
</evidence>
<dbReference type="Proteomes" id="UP000076503">
    <property type="component" value="Unassembled WGS sequence"/>
</dbReference>
<proteinExistence type="predicted"/>
<dbReference type="AlphaFoldDB" id="A0A167CIV9"/>
<keyword evidence="1" id="KW-0812">Transmembrane</keyword>
<evidence type="ECO:0000313" key="3">
    <source>
        <dbReference type="Proteomes" id="UP000076503"/>
    </source>
</evidence>
<comment type="caution">
    <text evidence="2">The sequence shown here is derived from an EMBL/GenBank/DDBJ whole genome shotgun (WGS) entry which is preliminary data.</text>
</comment>
<organism evidence="2 3">
    <name type="scientific">Pseudoalteromonas luteoviolacea H33</name>
    <dbReference type="NCBI Taxonomy" id="1365251"/>
    <lineage>
        <taxon>Bacteria</taxon>
        <taxon>Pseudomonadati</taxon>
        <taxon>Pseudomonadota</taxon>
        <taxon>Gammaproteobacteria</taxon>
        <taxon>Alteromonadales</taxon>
        <taxon>Pseudoalteromonadaceae</taxon>
        <taxon>Pseudoalteromonas</taxon>
    </lineage>
</organism>
<dbReference type="Pfam" id="PF10067">
    <property type="entry name" value="DUF2306"/>
    <property type="match status" value="1"/>
</dbReference>
<name>A0A167CIV9_9GAMM</name>
<feature type="transmembrane region" description="Helical" evidence="1">
    <location>
        <begin position="125"/>
        <end position="147"/>
    </location>
</feature>
<dbReference type="PATRIC" id="fig|1365251.3.peg.4112"/>